<keyword evidence="3" id="KW-1185">Reference proteome</keyword>
<dbReference type="AlphaFoldDB" id="A0A811U4P3"/>
<dbReference type="Proteomes" id="UP000606786">
    <property type="component" value="Unassembled WGS sequence"/>
</dbReference>
<dbReference type="EMBL" id="CAJHJT010000001">
    <property type="protein sequence ID" value="CAD6994142.1"/>
    <property type="molecule type" value="Genomic_DNA"/>
</dbReference>
<evidence type="ECO:0000313" key="2">
    <source>
        <dbReference type="EMBL" id="CAD6994142.1"/>
    </source>
</evidence>
<name>A0A811U4P3_CERCA</name>
<proteinExistence type="predicted"/>
<evidence type="ECO:0000256" key="1">
    <source>
        <dbReference type="SAM" id="MobiDB-lite"/>
    </source>
</evidence>
<sequence length="171" mass="16735">MCHHHGTGIGGMPMGVPPPPQPPQQSMMSGSGVGAIGGLGSIGGDLRNPLHSSSSLLGSHISLGGLSVGGGGGGGGGGLYGCDTIISGGPSHCRSLSGLSSLSIGPPIPAPPVPPPPLFNPCGSTSFNSIHTMQQGPSGASRWGPRTSCPIHSPFRVRAPNGSICSGHQVI</sequence>
<feature type="region of interest" description="Disordered" evidence="1">
    <location>
        <begin position="1"/>
        <end position="31"/>
    </location>
</feature>
<evidence type="ECO:0000313" key="3">
    <source>
        <dbReference type="Proteomes" id="UP000606786"/>
    </source>
</evidence>
<comment type="caution">
    <text evidence="2">The sequence shown here is derived from an EMBL/GenBank/DDBJ whole genome shotgun (WGS) entry which is preliminary data.</text>
</comment>
<dbReference type="OrthoDB" id="336747at2759"/>
<reference evidence="2" key="1">
    <citation type="submission" date="2020-11" db="EMBL/GenBank/DDBJ databases">
        <authorList>
            <person name="Whitehead M."/>
        </authorList>
    </citation>
    <scope>NUCLEOTIDE SEQUENCE</scope>
    <source>
        <strain evidence="2">EGII</strain>
    </source>
</reference>
<organism evidence="2 3">
    <name type="scientific">Ceratitis capitata</name>
    <name type="common">Mediterranean fruit fly</name>
    <name type="synonym">Tephritis capitata</name>
    <dbReference type="NCBI Taxonomy" id="7213"/>
    <lineage>
        <taxon>Eukaryota</taxon>
        <taxon>Metazoa</taxon>
        <taxon>Ecdysozoa</taxon>
        <taxon>Arthropoda</taxon>
        <taxon>Hexapoda</taxon>
        <taxon>Insecta</taxon>
        <taxon>Pterygota</taxon>
        <taxon>Neoptera</taxon>
        <taxon>Endopterygota</taxon>
        <taxon>Diptera</taxon>
        <taxon>Brachycera</taxon>
        <taxon>Muscomorpha</taxon>
        <taxon>Tephritoidea</taxon>
        <taxon>Tephritidae</taxon>
        <taxon>Ceratitis</taxon>
        <taxon>Ceratitis</taxon>
    </lineage>
</organism>
<accession>A0A811U4P3</accession>
<protein>
    <submittedName>
        <fullName evidence="2">(Mediterranean fruit fly) hypothetical protein</fullName>
    </submittedName>
</protein>
<gene>
    <name evidence="2" type="ORF">CCAP1982_LOCUS2908</name>
</gene>